<dbReference type="STRING" id="1423804.FD14_GL003133"/>
<dbReference type="Gene3D" id="3.30.110.70">
    <property type="entry name" value="Hypothetical protein apc22750. Chain B"/>
    <property type="match status" value="1"/>
</dbReference>
<accession>A0A0R2FCB4</accession>
<dbReference type="Proteomes" id="UP000051442">
    <property type="component" value="Unassembled WGS sequence"/>
</dbReference>
<dbReference type="SUPFAM" id="SSF117782">
    <property type="entry name" value="YbjQ-like"/>
    <property type="match status" value="1"/>
</dbReference>
<organism evidence="1 2">
    <name type="scientific">Secundilactobacillus similis DSM 23365 = JCM 2765</name>
    <dbReference type="NCBI Taxonomy" id="1423804"/>
    <lineage>
        <taxon>Bacteria</taxon>
        <taxon>Bacillati</taxon>
        <taxon>Bacillota</taxon>
        <taxon>Bacilli</taxon>
        <taxon>Lactobacillales</taxon>
        <taxon>Lactobacillaceae</taxon>
        <taxon>Secundilactobacillus</taxon>
    </lineage>
</organism>
<evidence type="ECO:0000313" key="2">
    <source>
        <dbReference type="Proteomes" id="UP000051442"/>
    </source>
</evidence>
<proteinExistence type="predicted"/>
<protein>
    <submittedName>
        <fullName evidence="1">Uncharacterized protein</fullName>
    </submittedName>
</protein>
<name>A0A0R2FCB4_9LACO</name>
<dbReference type="InterPro" id="IPR035439">
    <property type="entry name" value="UPF0145_dom_sf"/>
</dbReference>
<keyword evidence="2" id="KW-1185">Reference proteome</keyword>
<gene>
    <name evidence="1" type="ORF">FD14_GL003133</name>
</gene>
<reference evidence="1 2" key="1">
    <citation type="journal article" date="2015" name="Genome Announc.">
        <title>Expanding the biotechnology potential of lactobacilli through comparative genomics of 213 strains and associated genera.</title>
        <authorList>
            <person name="Sun Z."/>
            <person name="Harris H.M."/>
            <person name="McCann A."/>
            <person name="Guo C."/>
            <person name="Argimon S."/>
            <person name="Zhang W."/>
            <person name="Yang X."/>
            <person name="Jeffery I.B."/>
            <person name="Cooney J.C."/>
            <person name="Kagawa T.F."/>
            <person name="Liu W."/>
            <person name="Song Y."/>
            <person name="Salvetti E."/>
            <person name="Wrobel A."/>
            <person name="Rasinkangas P."/>
            <person name="Parkhill J."/>
            <person name="Rea M.C."/>
            <person name="O'Sullivan O."/>
            <person name="Ritari J."/>
            <person name="Douillard F.P."/>
            <person name="Paul Ross R."/>
            <person name="Yang R."/>
            <person name="Briner A.E."/>
            <person name="Felis G.E."/>
            <person name="de Vos W.M."/>
            <person name="Barrangou R."/>
            <person name="Klaenhammer T.R."/>
            <person name="Caufield P.W."/>
            <person name="Cui Y."/>
            <person name="Zhang H."/>
            <person name="O'Toole P.W."/>
        </authorList>
    </citation>
    <scope>NUCLEOTIDE SEQUENCE [LARGE SCALE GENOMIC DNA]</scope>
    <source>
        <strain evidence="1 2">DSM 23365</strain>
    </source>
</reference>
<dbReference type="PATRIC" id="fig|1423804.4.peg.3367"/>
<sequence length="68" mass="7661">MLTSEKPDEFELFDQLFEDAKQQLFQKTKARGGDGIVNVSFNTEVVRMSVAPKFLIVHGYGTVITLPK</sequence>
<dbReference type="EMBL" id="AYZM01000046">
    <property type="protein sequence ID" value="KRN26064.1"/>
    <property type="molecule type" value="Genomic_DNA"/>
</dbReference>
<evidence type="ECO:0000313" key="1">
    <source>
        <dbReference type="EMBL" id="KRN26064.1"/>
    </source>
</evidence>
<dbReference type="AlphaFoldDB" id="A0A0R2FCB4"/>
<comment type="caution">
    <text evidence="1">The sequence shown here is derived from an EMBL/GenBank/DDBJ whole genome shotgun (WGS) entry which is preliminary data.</text>
</comment>